<evidence type="ECO:0000256" key="1">
    <source>
        <dbReference type="ARBA" id="ARBA00009003"/>
    </source>
</evidence>
<feature type="transmembrane region" description="Helical" evidence="3">
    <location>
        <begin position="12"/>
        <end position="34"/>
    </location>
</feature>
<dbReference type="GO" id="GO:1901135">
    <property type="term" value="P:carbohydrate derivative metabolic process"/>
    <property type="evidence" value="ECO:0007669"/>
    <property type="project" value="UniProtKB-ARBA"/>
</dbReference>
<dbReference type="Proteomes" id="UP000799536">
    <property type="component" value="Unassembled WGS sequence"/>
</dbReference>
<reference evidence="4" key="1">
    <citation type="journal article" date="2020" name="Stud. Mycol.">
        <title>101 Dothideomycetes genomes: a test case for predicting lifestyles and emergence of pathogens.</title>
        <authorList>
            <person name="Haridas S."/>
            <person name="Albert R."/>
            <person name="Binder M."/>
            <person name="Bloem J."/>
            <person name="Labutti K."/>
            <person name="Salamov A."/>
            <person name="Andreopoulos B."/>
            <person name="Baker S."/>
            <person name="Barry K."/>
            <person name="Bills G."/>
            <person name="Bluhm B."/>
            <person name="Cannon C."/>
            <person name="Castanera R."/>
            <person name="Culley D."/>
            <person name="Daum C."/>
            <person name="Ezra D."/>
            <person name="Gonzalez J."/>
            <person name="Henrissat B."/>
            <person name="Kuo A."/>
            <person name="Liang C."/>
            <person name="Lipzen A."/>
            <person name="Lutzoni F."/>
            <person name="Magnuson J."/>
            <person name="Mondo S."/>
            <person name="Nolan M."/>
            <person name="Ohm R."/>
            <person name="Pangilinan J."/>
            <person name="Park H.-J."/>
            <person name="Ramirez L."/>
            <person name="Alfaro M."/>
            <person name="Sun H."/>
            <person name="Tritt A."/>
            <person name="Yoshinaga Y."/>
            <person name="Zwiers L.-H."/>
            <person name="Turgeon B."/>
            <person name="Goodwin S."/>
            <person name="Spatafora J."/>
            <person name="Crous P."/>
            <person name="Grigoriev I."/>
        </authorList>
    </citation>
    <scope>NUCLEOTIDE SEQUENCE</scope>
    <source>
        <strain evidence="4">ATCC 74209</strain>
    </source>
</reference>
<dbReference type="EMBL" id="ML993956">
    <property type="protein sequence ID" value="KAF2201906.1"/>
    <property type="molecule type" value="Genomic_DNA"/>
</dbReference>
<dbReference type="Gene3D" id="3.90.550.20">
    <property type="match status" value="1"/>
</dbReference>
<comment type="caution">
    <text evidence="4">The sequence shown here is derived from an EMBL/GenBank/DDBJ whole genome shotgun (WGS) entry which is preliminary data.</text>
</comment>
<dbReference type="InterPro" id="IPR029044">
    <property type="entry name" value="Nucleotide-diphossugar_trans"/>
</dbReference>
<feature type="region of interest" description="Disordered" evidence="2">
    <location>
        <begin position="510"/>
        <end position="532"/>
    </location>
</feature>
<evidence type="ECO:0008006" key="6">
    <source>
        <dbReference type="Google" id="ProtNLM"/>
    </source>
</evidence>
<accession>A0A9P4MSW9</accession>
<keyword evidence="3" id="KW-1133">Transmembrane helix</keyword>
<evidence type="ECO:0000256" key="2">
    <source>
        <dbReference type="SAM" id="MobiDB-lite"/>
    </source>
</evidence>
<keyword evidence="3" id="KW-0812">Transmembrane</keyword>
<dbReference type="InterPro" id="IPR007577">
    <property type="entry name" value="GlycoTrfase_DXD_sugar-bd_CS"/>
</dbReference>
<dbReference type="OrthoDB" id="409543at2759"/>
<keyword evidence="3" id="KW-0472">Membrane</keyword>
<proteinExistence type="inferred from homology"/>
<name>A0A9P4MSW9_9PLEO</name>
<evidence type="ECO:0000256" key="3">
    <source>
        <dbReference type="SAM" id="Phobius"/>
    </source>
</evidence>
<evidence type="ECO:0000313" key="5">
    <source>
        <dbReference type="Proteomes" id="UP000799536"/>
    </source>
</evidence>
<comment type="similarity">
    <text evidence="1">Belongs to the glycosyltransferase 32 family.</text>
</comment>
<sequence length="623" mass="69996">MAERSKTHAACTLLKNVTLAVLLYGAIFGIINLASNPNVAKGKLGIPALLDKTGPAELIKTTKAGVQVKFASSPETITINPHANVFNRPVSAVKIKDDYMGPRPHTDTEADLKLLVEECRGTYNGIEKMRNVFDCLKFFADGEKSYYKLPAEKDRASSQDPRQAEYVNADGHDNTLSKYVSVSEAVPANGSSIGTCPGPIIPYHVYWTGPATWRVEVFVKSYLYTQNLACSRLWIWLDSDRNPNAVQDMLTKDTLFERFLPLVERGDITLKAWKFPSRIPLPKNEDATDLAYYSTPGKPNAKGERAVGDGIMEDKDGQQWLVLTPKQMTFLPVAVSDAVRFVVLHIHGGAYFDMDVLMLRDMRPLLLPKEHAFAERWAAHPHPGDYNTAIMSLTANSSLSSYLLRGGVRMGLNFHPRVLGRMAWKDGRDQEFLMLETGAFDPIWTEFNWDREGRCTVPCLRDYGAAFKGKKGAIKDEWESYDGPQLKPIGLEQAPTKELRIRDAELENVPHSSAAQAPKGQHPDSFSATPKEEAELRKTGVVSDYVLSEDKFPPNNRTLENFFRGAWTYHIHNQWLKHPEPSSWINVLEHAHDGFFAGTRTNVYGEKWTGPSVMPYNYWPEFV</sequence>
<dbReference type="Pfam" id="PF04488">
    <property type="entry name" value="Gly_transf_sug"/>
    <property type="match status" value="1"/>
</dbReference>
<keyword evidence="5" id="KW-1185">Reference proteome</keyword>
<dbReference type="SUPFAM" id="SSF53448">
    <property type="entry name" value="Nucleotide-diphospho-sugar transferases"/>
    <property type="match status" value="1"/>
</dbReference>
<dbReference type="AlphaFoldDB" id="A0A9P4MSW9"/>
<gene>
    <name evidence="4" type="ORF">GQ43DRAFT_370281</name>
</gene>
<evidence type="ECO:0000313" key="4">
    <source>
        <dbReference type="EMBL" id="KAF2201906.1"/>
    </source>
</evidence>
<organism evidence="4 5">
    <name type="scientific">Delitschia confertaspora ATCC 74209</name>
    <dbReference type="NCBI Taxonomy" id="1513339"/>
    <lineage>
        <taxon>Eukaryota</taxon>
        <taxon>Fungi</taxon>
        <taxon>Dikarya</taxon>
        <taxon>Ascomycota</taxon>
        <taxon>Pezizomycotina</taxon>
        <taxon>Dothideomycetes</taxon>
        <taxon>Pleosporomycetidae</taxon>
        <taxon>Pleosporales</taxon>
        <taxon>Delitschiaceae</taxon>
        <taxon>Delitschia</taxon>
    </lineage>
</organism>
<protein>
    <recommendedName>
        <fullName evidence="6">Snorna binding protein</fullName>
    </recommendedName>
</protein>